<dbReference type="AlphaFoldDB" id="A0AAV8SFL1"/>
<evidence type="ECO:0000256" key="7">
    <source>
        <dbReference type="ARBA" id="ARBA00023136"/>
    </source>
</evidence>
<sequence>MWGQRESCSMYKRMTSRDYSDSDDVEHNSDLLQSNLDFETTNPSWKLSFPHVLVATISSFLFGYHVGVVNEPLESISLDLGFSGNTLEEGLVVSTCLGGALIGSLFSGWIADGIGRRRAFQICALPMIIGASMSASAKTLTGMLLGRLLVGTGMGLGPPVAALYVTEVSPSFVRGTYGSFIQIATCLGLMGALFLGIPVRQIAGWWRMCFWVSVIPASILAFAMLFCAESPHWLYKKGRIAEAETEFERLLGGAHVKFAMQELSKLDRGDDVESVKFSDLLYGRHFRVVFIGSTLFALQQLSGINAVFYFSSTVFKSAGVPSNMANVFIGIANLSGSIIAMALMDKLGRKVLLLWSFLGMAISMGLQVAAASFSLLNSGVFFLSIGGMLMFVFTFALGAGPVPSLLLPEIFPSRIRAKAMAVCMSVHWVINFFVGLLFLRLLELLGPKFLYTIFATFCLLAVAFVKRNVMETKGKSLQEIEIALLPPE</sequence>
<feature type="transmembrane region" description="Helical" evidence="9">
    <location>
        <begin position="448"/>
        <end position="465"/>
    </location>
</feature>
<protein>
    <recommendedName>
        <fullName evidence="10">Major facilitator superfamily (MFS) profile domain-containing protein</fullName>
    </recommendedName>
</protein>
<keyword evidence="2 8" id="KW-0813">Transport</keyword>
<evidence type="ECO:0000256" key="4">
    <source>
        <dbReference type="ARBA" id="ARBA00022597"/>
    </source>
</evidence>
<keyword evidence="4" id="KW-0762">Sugar transport</keyword>
<dbReference type="FunFam" id="1.20.1250.20:FF:000218">
    <property type="entry name" value="facilitated trehalose transporter Tret1"/>
    <property type="match status" value="1"/>
</dbReference>
<dbReference type="Pfam" id="PF00083">
    <property type="entry name" value="Sugar_tr"/>
    <property type="match status" value="1"/>
</dbReference>
<dbReference type="InterPro" id="IPR005829">
    <property type="entry name" value="Sugar_transporter_CS"/>
</dbReference>
<evidence type="ECO:0000256" key="5">
    <source>
        <dbReference type="ARBA" id="ARBA00022692"/>
    </source>
</evidence>
<feature type="transmembrane region" description="Helical" evidence="9">
    <location>
        <begin position="288"/>
        <end position="312"/>
    </location>
</feature>
<dbReference type="GO" id="GO:0015149">
    <property type="term" value="F:hexose transmembrane transporter activity"/>
    <property type="evidence" value="ECO:0007669"/>
    <property type="project" value="TreeGrafter"/>
</dbReference>
<evidence type="ECO:0000256" key="8">
    <source>
        <dbReference type="RuleBase" id="RU003346"/>
    </source>
</evidence>
<feature type="transmembrane region" description="Helical" evidence="9">
    <location>
        <begin position="419"/>
        <end position="442"/>
    </location>
</feature>
<keyword evidence="5 9" id="KW-0812">Transmembrane</keyword>
<dbReference type="NCBIfam" id="TIGR00879">
    <property type="entry name" value="SP"/>
    <property type="match status" value="1"/>
</dbReference>
<evidence type="ECO:0000256" key="1">
    <source>
        <dbReference type="ARBA" id="ARBA00004651"/>
    </source>
</evidence>
<dbReference type="Proteomes" id="UP001159364">
    <property type="component" value="Linkage Group LG11"/>
</dbReference>
<feature type="transmembrane region" description="Helical" evidence="9">
    <location>
        <begin position="381"/>
        <end position="407"/>
    </location>
</feature>
<evidence type="ECO:0000256" key="2">
    <source>
        <dbReference type="ARBA" id="ARBA00022448"/>
    </source>
</evidence>
<dbReference type="CDD" id="cd17315">
    <property type="entry name" value="MFS_GLUT_like"/>
    <property type="match status" value="1"/>
</dbReference>
<dbReference type="GO" id="GO:0005886">
    <property type="term" value="C:plasma membrane"/>
    <property type="evidence" value="ECO:0007669"/>
    <property type="project" value="UniProtKB-SubCell"/>
</dbReference>
<dbReference type="PROSITE" id="PS50850">
    <property type="entry name" value="MFS"/>
    <property type="match status" value="1"/>
</dbReference>
<dbReference type="PANTHER" id="PTHR23503:SF8">
    <property type="entry name" value="FACILITATED GLUCOSE TRANSPORTER PROTEIN 1"/>
    <property type="match status" value="1"/>
</dbReference>
<organism evidence="11 12">
    <name type="scientific">Erythroxylum novogranatense</name>
    <dbReference type="NCBI Taxonomy" id="1862640"/>
    <lineage>
        <taxon>Eukaryota</taxon>
        <taxon>Viridiplantae</taxon>
        <taxon>Streptophyta</taxon>
        <taxon>Embryophyta</taxon>
        <taxon>Tracheophyta</taxon>
        <taxon>Spermatophyta</taxon>
        <taxon>Magnoliopsida</taxon>
        <taxon>eudicotyledons</taxon>
        <taxon>Gunneridae</taxon>
        <taxon>Pentapetalae</taxon>
        <taxon>rosids</taxon>
        <taxon>fabids</taxon>
        <taxon>Malpighiales</taxon>
        <taxon>Erythroxylaceae</taxon>
        <taxon>Erythroxylum</taxon>
    </lineage>
</organism>
<dbReference type="InterPro" id="IPR045263">
    <property type="entry name" value="GLUT"/>
</dbReference>
<comment type="subcellular location">
    <subcellularLocation>
        <location evidence="1">Cell membrane</location>
        <topology evidence="1">Multi-pass membrane protein</topology>
    </subcellularLocation>
</comment>
<accession>A0AAV8SFL1</accession>
<dbReference type="InterPro" id="IPR005828">
    <property type="entry name" value="MFS_sugar_transport-like"/>
</dbReference>
<feature type="transmembrane region" description="Helical" evidence="9">
    <location>
        <begin position="143"/>
        <end position="165"/>
    </location>
</feature>
<evidence type="ECO:0000313" key="12">
    <source>
        <dbReference type="Proteomes" id="UP001159364"/>
    </source>
</evidence>
<reference evidence="11 12" key="1">
    <citation type="submission" date="2021-09" db="EMBL/GenBank/DDBJ databases">
        <title>Genomic insights and catalytic innovation underlie evolution of tropane alkaloids biosynthesis.</title>
        <authorList>
            <person name="Wang Y.-J."/>
            <person name="Tian T."/>
            <person name="Huang J.-P."/>
            <person name="Huang S.-X."/>
        </authorList>
    </citation>
    <scope>NUCLEOTIDE SEQUENCE [LARGE SCALE GENOMIC DNA]</scope>
    <source>
        <strain evidence="11">KIB-2018</strain>
        <tissue evidence="11">Leaf</tissue>
    </source>
</reference>
<comment type="caution">
    <text evidence="11">The sequence shown here is derived from an EMBL/GenBank/DDBJ whole genome shotgun (WGS) entry which is preliminary data.</text>
</comment>
<evidence type="ECO:0000256" key="3">
    <source>
        <dbReference type="ARBA" id="ARBA00022475"/>
    </source>
</evidence>
<keyword evidence="3" id="KW-1003">Cell membrane</keyword>
<dbReference type="InterPro" id="IPR036259">
    <property type="entry name" value="MFS_trans_sf"/>
</dbReference>
<dbReference type="EMBL" id="JAIWQS010000011">
    <property type="protein sequence ID" value="KAJ8750783.1"/>
    <property type="molecule type" value="Genomic_DNA"/>
</dbReference>
<dbReference type="SUPFAM" id="SSF103473">
    <property type="entry name" value="MFS general substrate transporter"/>
    <property type="match status" value="1"/>
</dbReference>
<name>A0AAV8SFL1_9ROSI</name>
<feature type="transmembrane region" description="Helical" evidence="9">
    <location>
        <begin position="90"/>
        <end position="111"/>
    </location>
</feature>
<dbReference type="PRINTS" id="PR00171">
    <property type="entry name" value="SUGRTRNSPORT"/>
</dbReference>
<feature type="transmembrane region" description="Helical" evidence="9">
    <location>
        <begin position="52"/>
        <end position="70"/>
    </location>
</feature>
<comment type="similarity">
    <text evidence="8">Belongs to the major facilitator superfamily. Sugar transporter (TC 2.A.1.1) family.</text>
</comment>
<evidence type="ECO:0000259" key="10">
    <source>
        <dbReference type="PROSITE" id="PS50850"/>
    </source>
</evidence>
<keyword evidence="12" id="KW-1185">Reference proteome</keyword>
<evidence type="ECO:0000256" key="6">
    <source>
        <dbReference type="ARBA" id="ARBA00022989"/>
    </source>
</evidence>
<feature type="transmembrane region" description="Helical" evidence="9">
    <location>
        <begin position="351"/>
        <end position="375"/>
    </location>
</feature>
<gene>
    <name evidence="11" type="ORF">K2173_015964</name>
</gene>
<proteinExistence type="inferred from homology"/>
<feature type="transmembrane region" description="Helical" evidence="9">
    <location>
        <begin position="177"/>
        <end position="199"/>
    </location>
</feature>
<evidence type="ECO:0000256" key="9">
    <source>
        <dbReference type="SAM" id="Phobius"/>
    </source>
</evidence>
<feature type="domain" description="Major facilitator superfamily (MFS) profile" evidence="10">
    <location>
        <begin position="51"/>
        <end position="473"/>
    </location>
</feature>
<dbReference type="InterPro" id="IPR003663">
    <property type="entry name" value="Sugar/inositol_transpt"/>
</dbReference>
<keyword evidence="7 9" id="KW-0472">Membrane</keyword>
<feature type="transmembrane region" description="Helical" evidence="9">
    <location>
        <begin position="205"/>
        <end position="227"/>
    </location>
</feature>
<dbReference type="PROSITE" id="PS00216">
    <property type="entry name" value="SUGAR_TRANSPORT_1"/>
    <property type="match status" value="2"/>
</dbReference>
<dbReference type="InterPro" id="IPR020846">
    <property type="entry name" value="MFS_dom"/>
</dbReference>
<evidence type="ECO:0000313" key="11">
    <source>
        <dbReference type="EMBL" id="KAJ8750783.1"/>
    </source>
</evidence>
<dbReference type="PANTHER" id="PTHR23503">
    <property type="entry name" value="SOLUTE CARRIER FAMILY 2"/>
    <property type="match status" value="1"/>
</dbReference>
<keyword evidence="6 9" id="KW-1133">Transmembrane helix</keyword>
<dbReference type="Gene3D" id="1.20.1250.20">
    <property type="entry name" value="MFS general substrate transporter like domains"/>
    <property type="match status" value="1"/>
</dbReference>